<evidence type="ECO:0000256" key="4">
    <source>
        <dbReference type="ARBA" id="ARBA00022989"/>
    </source>
</evidence>
<dbReference type="PANTHER" id="PTHR30250">
    <property type="entry name" value="PST FAMILY PREDICTED COLANIC ACID TRANSPORTER"/>
    <property type="match status" value="1"/>
</dbReference>
<feature type="transmembrane region" description="Helical" evidence="6">
    <location>
        <begin position="12"/>
        <end position="30"/>
    </location>
</feature>
<accession>A0A0F7HK71</accession>
<evidence type="ECO:0000313" key="10">
    <source>
        <dbReference type="Proteomes" id="UP000183090"/>
    </source>
</evidence>
<reference evidence="8 10" key="3">
    <citation type="submission" date="2016-10" db="EMBL/GenBank/DDBJ databases">
        <authorList>
            <person name="Varghese N."/>
            <person name="Submissions S."/>
        </authorList>
    </citation>
    <scope>NUCLEOTIDE SEQUENCE [LARGE SCALE GENOMIC DNA]</scope>
    <source>
        <strain evidence="8 10">CGMCC 1.6501</strain>
    </source>
</reference>
<feature type="transmembrane region" description="Helical" evidence="6">
    <location>
        <begin position="372"/>
        <end position="394"/>
    </location>
</feature>
<organism evidence="8 10">
    <name type="scientific">Salinicoccus halodurans</name>
    <dbReference type="NCBI Taxonomy" id="407035"/>
    <lineage>
        <taxon>Bacteria</taxon>
        <taxon>Bacillati</taxon>
        <taxon>Bacillota</taxon>
        <taxon>Bacilli</taxon>
        <taxon>Bacillales</taxon>
        <taxon>Staphylococcaceae</taxon>
        <taxon>Salinicoccus</taxon>
    </lineage>
</organism>
<evidence type="ECO:0000256" key="3">
    <source>
        <dbReference type="ARBA" id="ARBA00022692"/>
    </source>
</evidence>
<reference evidence="9" key="2">
    <citation type="submission" date="2015-04" db="EMBL/GenBank/DDBJ databases">
        <title>Complete genome sequence of Salinicoccus halodurans strain H3B36, isolated from the Qaidam basin of China.</title>
        <authorList>
            <person name="Ma Y."/>
            <person name="Jiang K."/>
            <person name="Xue Y."/>
        </authorList>
    </citation>
    <scope>NUCLEOTIDE SEQUENCE [LARGE SCALE GENOMIC DNA]</scope>
    <source>
        <strain evidence="9">H3B36</strain>
    </source>
</reference>
<feature type="transmembrane region" description="Helical" evidence="6">
    <location>
        <begin position="235"/>
        <end position="254"/>
    </location>
</feature>
<feature type="transmembrane region" description="Helical" evidence="6">
    <location>
        <begin position="317"/>
        <end position="340"/>
    </location>
</feature>
<keyword evidence="4 6" id="KW-1133">Transmembrane helix</keyword>
<evidence type="ECO:0000313" key="8">
    <source>
        <dbReference type="EMBL" id="SFK51126.1"/>
    </source>
</evidence>
<evidence type="ECO:0000256" key="1">
    <source>
        <dbReference type="ARBA" id="ARBA00004651"/>
    </source>
</evidence>
<dbReference type="InterPro" id="IPR050833">
    <property type="entry name" value="Poly_Biosynth_Transport"/>
</dbReference>
<dbReference type="OrthoDB" id="3246647at2"/>
<sequence>MKNKILHVCSTLLFSFNQWIQVILITRMIGLYEMGLFSYFLAIVAPLVLFSRFSFSDLVPTQRKYSYGYTIFARFRSILNYIFLFSMVGFALTIDFKPYEIVCLILFSVFKFYETKEDFIYTENIAEANIRFLAQSKIIKSIVTILLFALAVFLTHSLIVAIISLLVSQMLVYYLYDKRFSSYDSHLAKLFGRMHFRHIFWLGIGLSIVGLLSSLNANVPRYILEHYHSVEDLGIYATIMYFAAISSNIVITINQSYIAELASAAAESLRKFYGAFLRLLGLYLIVILLGNIILLLYGNDILVFVYGDAFRGYQTEMLLLGAFISLIVIEKSFEMALNIFNLYNIQVILQMANFVITVILSMLLIVPYGIRGAFMVAVITAFTVVAAQISTILYTRKY</sequence>
<comment type="subcellular location">
    <subcellularLocation>
        <location evidence="1">Cell membrane</location>
        <topology evidence="1">Multi-pass membrane protein</topology>
    </subcellularLocation>
</comment>
<evidence type="ECO:0000256" key="2">
    <source>
        <dbReference type="ARBA" id="ARBA00022475"/>
    </source>
</evidence>
<feature type="transmembrane region" description="Helical" evidence="6">
    <location>
        <begin position="142"/>
        <end position="175"/>
    </location>
</feature>
<dbReference type="Proteomes" id="UP000183090">
    <property type="component" value="Unassembled WGS sequence"/>
</dbReference>
<feature type="transmembrane region" description="Helical" evidence="6">
    <location>
        <begin position="196"/>
        <end position="215"/>
    </location>
</feature>
<evidence type="ECO:0000256" key="5">
    <source>
        <dbReference type="ARBA" id="ARBA00023136"/>
    </source>
</evidence>
<evidence type="ECO:0000256" key="6">
    <source>
        <dbReference type="SAM" id="Phobius"/>
    </source>
</evidence>
<proteinExistence type="predicted"/>
<dbReference type="KEGG" id="shv:AAT16_04140"/>
<protein>
    <submittedName>
        <fullName evidence="8">Membrane protein involved in the export of O-antigen and teichoic acid</fullName>
    </submittedName>
</protein>
<dbReference type="EMBL" id="CP011366">
    <property type="protein sequence ID" value="AKG73474.1"/>
    <property type="molecule type" value="Genomic_DNA"/>
</dbReference>
<evidence type="ECO:0000313" key="7">
    <source>
        <dbReference type="EMBL" id="AKG73474.1"/>
    </source>
</evidence>
<name>A0A0F7HK71_9STAP</name>
<dbReference type="EMBL" id="FOTB01000001">
    <property type="protein sequence ID" value="SFK51126.1"/>
    <property type="molecule type" value="Genomic_DNA"/>
</dbReference>
<feature type="transmembrane region" description="Helical" evidence="6">
    <location>
        <begin position="347"/>
        <end position="366"/>
    </location>
</feature>
<gene>
    <name evidence="7" type="ORF">AAT16_04140</name>
    <name evidence="8" type="ORF">SAMN05216235_0065</name>
</gene>
<reference evidence="7 9" key="1">
    <citation type="journal article" date="2015" name="Int. J. Syst. Evol. Microbiol.">
        <title>Complete genome sequence of Salinicoccus halodurans H3B36, isolated from the Qaidam Basin in China.</title>
        <authorList>
            <person name="Jiang K."/>
            <person name="Xue Y."/>
            <person name="Ma Y."/>
        </authorList>
    </citation>
    <scope>NUCLEOTIDE SEQUENCE [LARGE SCALE GENOMIC DNA]</scope>
    <source>
        <strain evidence="7 9">H3B36</strain>
    </source>
</reference>
<dbReference type="RefSeq" id="WP_046789664.1">
    <property type="nucleotide sequence ID" value="NZ_CP011366.1"/>
</dbReference>
<dbReference type="Proteomes" id="UP000034029">
    <property type="component" value="Chromosome"/>
</dbReference>
<feature type="transmembrane region" description="Helical" evidence="6">
    <location>
        <begin position="75"/>
        <end position="94"/>
    </location>
</feature>
<keyword evidence="3 6" id="KW-0812">Transmembrane</keyword>
<feature type="transmembrane region" description="Helical" evidence="6">
    <location>
        <begin position="275"/>
        <end position="297"/>
    </location>
</feature>
<dbReference type="PANTHER" id="PTHR30250:SF11">
    <property type="entry name" value="O-ANTIGEN TRANSPORTER-RELATED"/>
    <property type="match status" value="1"/>
</dbReference>
<evidence type="ECO:0000313" key="9">
    <source>
        <dbReference type="Proteomes" id="UP000034029"/>
    </source>
</evidence>
<dbReference type="GO" id="GO:0005886">
    <property type="term" value="C:plasma membrane"/>
    <property type="evidence" value="ECO:0007669"/>
    <property type="project" value="UniProtKB-SubCell"/>
</dbReference>
<keyword evidence="5 6" id="KW-0472">Membrane</keyword>
<keyword evidence="2" id="KW-1003">Cell membrane</keyword>
<dbReference type="AlphaFoldDB" id="A0A0F7HK71"/>
<feature type="transmembrane region" description="Helical" evidence="6">
    <location>
        <begin position="36"/>
        <end position="55"/>
    </location>
</feature>
<keyword evidence="9" id="KW-1185">Reference proteome</keyword>